<dbReference type="InterPro" id="IPR025638">
    <property type="entry name" value="DUF4336"/>
</dbReference>
<dbReference type="PANTHER" id="PTHR33835:SF1">
    <property type="entry name" value="METALLO-BETA-LACTAMASE DOMAIN-CONTAINING PROTEIN"/>
    <property type="match status" value="1"/>
</dbReference>
<sequence length="240" mass="27279">MSETVIREVANNVWTFSRPFARFGLIPFGGRSTAIKMRNGGVWLLASTPLEQETKSKLDELGPIQYIIGADAVHHLYLSDYKRTYPNAKLIAPKEAIERHDNKSLVFDGVWGTDPEGTEYGFEDEIKACFFSGFKNKDVAFFHPESKILIEADLLFNLPPTEQYSKSTSSPKLPLFGSFNSSSWLHPRFLWSLGVDKDAMRRDAKTVAGWDFEKIIPCHGDVIEKDGKKAWLEAYKFYLD</sequence>
<dbReference type="InterPro" id="IPR036866">
    <property type="entry name" value="RibonucZ/Hydroxyglut_hydro"/>
</dbReference>
<reference evidence="1" key="1">
    <citation type="submission" date="2018-04" db="EMBL/GenBank/DDBJ databases">
        <title>Whole genome sequencing of Hypsizygus marmoreus.</title>
        <authorList>
            <person name="Choi I.-G."/>
            <person name="Min B."/>
            <person name="Kim J.-G."/>
            <person name="Kim S."/>
            <person name="Oh Y.-L."/>
            <person name="Kong W.-S."/>
            <person name="Park H."/>
            <person name="Jeong J."/>
            <person name="Song E.-S."/>
        </authorList>
    </citation>
    <scope>NUCLEOTIDE SEQUENCE [LARGE SCALE GENOMIC DNA]</scope>
    <source>
        <strain evidence="1">51987-8</strain>
    </source>
</reference>
<dbReference type="OrthoDB" id="421671at2759"/>
<proteinExistence type="predicted"/>
<comment type="caution">
    <text evidence="1">The sequence shown here is derived from an EMBL/GenBank/DDBJ whole genome shotgun (WGS) entry which is preliminary data.</text>
</comment>
<evidence type="ECO:0000313" key="1">
    <source>
        <dbReference type="EMBL" id="RDB30331.1"/>
    </source>
</evidence>
<organism evidence="1 2">
    <name type="scientific">Hypsizygus marmoreus</name>
    <name type="common">White beech mushroom</name>
    <name type="synonym">Agaricus marmoreus</name>
    <dbReference type="NCBI Taxonomy" id="39966"/>
    <lineage>
        <taxon>Eukaryota</taxon>
        <taxon>Fungi</taxon>
        <taxon>Dikarya</taxon>
        <taxon>Basidiomycota</taxon>
        <taxon>Agaricomycotina</taxon>
        <taxon>Agaricomycetes</taxon>
        <taxon>Agaricomycetidae</taxon>
        <taxon>Agaricales</taxon>
        <taxon>Tricholomatineae</taxon>
        <taxon>Lyophyllaceae</taxon>
        <taxon>Hypsizygus</taxon>
    </lineage>
</organism>
<dbReference type="Proteomes" id="UP000076154">
    <property type="component" value="Unassembled WGS sequence"/>
</dbReference>
<name>A0A369K6U8_HYPMA</name>
<protein>
    <recommendedName>
        <fullName evidence="3">Metallo-beta-lactamase domain-containing protein</fullName>
    </recommendedName>
</protein>
<dbReference type="AlphaFoldDB" id="A0A369K6U8"/>
<dbReference type="STRING" id="39966.A0A369K6U8"/>
<keyword evidence="2" id="KW-1185">Reference proteome</keyword>
<dbReference type="InParanoid" id="A0A369K6U8"/>
<gene>
    <name evidence="1" type="ORF">Hypma_007249</name>
</gene>
<dbReference type="PANTHER" id="PTHR33835">
    <property type="entry name" value="YALI0C07656P"/>
    <property type="match status" value="1"/>
</dbReference>
<dbReference type="SUPFAM" id="SSF56281">
    <property type="entry name" value="Metallo-hydrolase/oxidoreductase"/>
    <property type="match status" value="1"/>
</dbReference>
<evidence type="ECO:0000313" key="2">
    <source>
        <dbReference type="Proteomes" id="UP000076154"/>
    </source>
</evidence>
<accession>A0A369K6U8</accession>
<dbReference type="EMBL" id="LUEZ02000005">
    <property type="protein sequence ID" value="RDB30331.1"/>
    <property type="molecule type" value="Genomic_DNA"/>
</dbReference>
<evidence type="ECO:0008006" key="3">
    <source>
        <dbReference type="Google" id="ProtNLM"/>
    </source>
</evidence>
<dbReference type="Gene3D" id="3.60.15.10">
    <property type="entry name" value="Ribonuclease Z/Hydroxyacylglutathione hydrolase-like"/>
    <property type="match status" value="1"/>
</dbReference>